<feature type="transmembrane region" description="Helical" evidence="1">
    <location>
        <begin position="223"/>
        <end position="249"/>
    </location>
</feature>
<accession>A0A834XLZ0</accession>
<feature type="transmembrane region" description="Helical" evidence="1">
    <location>
        <begin position="88"/>
        <end position="110"/>
    </location>
</feature>
<feature type="transmembrane region" description="Helical" evidence="1">
    <location>
        <begin position="131"/>
        <end position="151"/>
    </location>
</feature>
<name>A0A834XLZ0_APHGI</name>
<dbReference type="Proteomes" id="UP000639338">
    <property type="component" value="Unassembled WGS sequence"/>
</dbReference>
<keyword evidence="3" id="KW-1185">Reference proteome</keyword>
<feature type="transmembrane region" description="Helical" evidence="1">
    <location>
        <begin position="255"/>
        <end position="278"/>
    </location>
</feature>
<keyword evidence="1" id="KW-0472">Membrane</keyword>
<dbReference type="EMBL" id="JACMRX010000005">
    <property type="protein sequence ID" value="KAF7989156.1"/>
    <property type="molecule type" value="Genomic_DNA"/>
</dbReference>
<feature type="transmembrane region" description="Helical" evidence="1">
    <location>
        <begin position="12"/>
        <end position="30"/>
    </location>
</feature>
<dbReference type="GO" id="GO:0072544">
    <property type="term" value="F:L-DOPA binding"/>
    <property type="evidence" value="ECO:0007669"/>
    <property type="project" value="InterPro"/>
</dbReference>
<evidence type="ECO:0000313" key="2">
    <source>
        <dbReference type="EMBL" id="KAF7989156.1"/>
    </source>
</evidence>
<feature type="transmembrane region" description="Helical" evidence="1">
    <location>
        <begin position="51"/>
        <end position="76"/>
    </location>
</feature>
<gene>
    <name evidence="2" type="ORF">HCN44_007466</name>
</gene>
<proteinExistence type="predicted"/>
<dbReference type="PANTHER" id="PTHR15177">
    <property type="entry name" value="G-PROTEIN COUPLED RECEPTOR 143"/>
    <property type="match status" value="1"/>
</dbReference>
<dbReference type="GO" id="GO:0072545">
    <property type="term" value="F:L-tyrosine binding"/>
    <property type="evidence" value="ECO:0007669"/>
    <property type="project" value="InterPro"/>
</dbReference>
<dbReference type="PRINTS" id="PR00965">
    <property type="entry name" value="OCULARALBNSM"/>
</dbReference>
<dbReference type="GO" id="GO:0050848">
    <property type="term" value="P:regulation of calcium-mediated signaling"/>
    <property type="evidence" value="ECO:0007669"/>
    <property type="project" value="TreeGrafter"/>
</dbReference>
<comment type="caution">
    <text evidence="2">The sequence shown here is derived from an EMBL/GenBank/DDBJ whole genome shotgun (WGS) entry which is preliminary data.</text>
</comment>
<dbReference type="Pfam" id="PF02101">
    <property type="entry name" value="Ocular_alb"/>
    <property type="match status" value="1"/>
</dbReference>
<dbReference type="PANTHER" id="PTHR15177:SF2">
    <property type="entry name" value="G-PROTEIN COUPLED RECEPTOR 143"/>
    <property type="match status" value="1"/>
</dbReference>
<evidence type="ECO:0000313" key="3">
    <source>
        <dbReference type="Proteomes" id="UP000639338"/>
    </source>
</evidence>
<feature type="transmembrane region" description="Helical" evidence="1">
    <location>
        <begin position="171"/>
        <end position="190"/>
    </location>
</feature>
<evidence type="ECO:0000256" key="1">
    <source>
        <dbReference type="SAM" id="Phobius"/>
    </source>
</evidence>
<dbReference type="OrthoDB" id="10069455at2759"/>
<dbReference type="AlphaFoldDB" id="A0A834XLZ0"/>
<dbReference type="GO" id="GO:0032438">
    <property type="term" value="P:melanosome organization"/>
    <property type="evidence" value="ECO:0007669"/>
    <property type="project" value="TreeGrafter"/>
</dbReference>
<dbReference type="GO" id="GO:0005886">
    <property type="term" value="C:plasma membrane"/>
    <property type="evidence" value="ECO:0007669"/>
    <property type="project" value="TreeGrafter"/>
</dbReference>
<sequence length="330" mass="38242">MKEFDTNMYNNVCMISSIIGIFGAIYQILPRQVLIHQHRWQNFSSYRARNIIIWLAVADFFASLGVFVRSLLWINFKNIMPTIDDTSSIIFCVISSAWTEYFYMVTWIWTLCYAIDMKLLLIEKPSRSYHLFAWTFPGLLTIIGLTILYYPDANCHGSVNLKTALLKIMPNYIATYGLMTFVMIVNPILYNLSNNDIHKAVTCNAGQITRRERKIFKTIKLKFALTNIVFLICWLPNLINGILLWILWFNLPVKIVIILWYIMAITNPLQAFFNAIVYQSWGKNIIFQKLLLFFNKNHDDLCEANEISPLLTMPTNCGTTNSSINNSSSF</sequence>
<reference evidence="2 3" key="1">
    <citation type="submission" date="2020-08" db="EMBL/GenBank/DDBJ databases">
        <title>Aphidius gifuensis genome sequencing and assembly.</title>
        <authorList>
            <person name="Du Z."/>
        </authorList>
    </citation>
    <scope>NUCLEOTIDE SEQUENCE [LARGE SCALE GENOMIC DNA]</scope>
    <source>
        <strain evidence="2">YNYX2018</strain>
        <tissue evidence="2">Adults</tissue>
    </source>
</reference>
<dbReference type="Gene3D" id="1.20.1070.10">
    <property type="entry name" value="Rhodopsin 7-helix transmembrane proteins"/>
    <property type="match status" value="1"/>
</dbReference>
<keyword evidence="1" id="KW-0812">Transmembrane</keyword>
<organism evidence="2 3">
    <name type="scientific">Aphidius gifuensis</name>
    <name type="common">Parasitoid wasp</name>
    <dbReference type="NCBI Taxonomy" id="684658"/>
    <lineage>
        <taxon>Eukaryota</taxon>
        <taxon>Metazoa</taxon>
        <taxon>Ecdysozoa</taxon>
        <taxon>Arthropoda</taxon>
        <taxon>Hexapoda</taxon>
        <taxon>Insecta</taxon>
        <taxon>Pterygota</taxon>
        <taxon>Neoptera</taxon>
        <taxon>Endopterygota</taxon>
        <taxon>Hymenoptera</taxon>
        <taxon>Apocrita</taxon>
        <taxon>Ichneumonoidea</taxon>
        <taxon>Braconidae</taxon>
        <taxon>Aphidiinae</taxon>
        <taxon>Aphidius</taxon>
    </lineage>
</organism>
<dbReference type="GO" id="GO:0035240">
    <property type="term" value="F:dopamine binding"/>
    <property type="evidence" value="ECO:0007669"/>
    <property type="project" value="InterPro"/>
</dbReference>
<keyword evidence="1" id="KW-1133">Transmembrane helix</keyword>
<protein>
    <submittedName>
        <fullName evidence="2">Uncharacterized protein</fullName>
    </submittedName>
</protein>
<dbReference type="InterPro" id="IPR001414">
    <property type="entry name" value="GPR143"/>
</dbReference>
<dbReference type="GO" id="GO:0035643">
    <property type="term" value="F:L-DOPA receptor activity"/>
    <property type="evidence" value="ECO:0007669"/>
    <property type="project" value="TreeGrafter"/>
</dbReference>